<dbReference type="GO" id="GO:0005524">
    <property type="term" value="F:ATP binding"/>
    <property type="evidence" value="ECO:0007669"/>
    <property type="project" value="UniProtKB-KW"/>
</dbReference>
<organism evidence="7 8">
    <name type="scientific">Bacillus thermozeamaize</name>
    <dbReference type="NCBI Taxonomy" id="230954"/>
    <lineage>
        <taxon>Bacteria</taxon>
        <taxon>Bacillati</taxon>
        <taxon>Bacillota</taxon>
        <taxon>Bacilli</taxon>
        <taxon>Bacillales</taxon>
        <taxon>Bacillaceae</taxon>
        <taxon>Bacillus</taxon>
    </lineage>
</organism>
<dbReference type="CDD" id="cd00009">
    <property type="entry name" value="AAA"/>
    <property type="match status" value="1"/>
</dbReference>
<evidence type="ECO:0000313" key="7">
    <source>
        <dbReference type="EMBL" id="OUM84703.1"/>
    </source>
</evidence>
<gene>
    <name evidence="7" type="ORF">BAA01_06110</name>
</gene>
<dbReference type="Gene3D" id="1.10.8.60">
    <property type="match status" value="1"/>
</dbReference>
<evidence type="ECO:0000256" key="4">
    <source>
        <dbReference type="ARBA" id="ARBA00023125"/>
    </source>
</evidence>
<dbReference type="Gene3D" id="3.30.450.40">
    <property type="match status" value="1"/>
</dbReference>
<dbReference type="InterPro" id="IPR009057">
    <property type="entry name" value="Homeodomain-like_sf"/>
</dbReference>
<dbReference type="InterPro" id="IPR003593">
    <property type="entry name" value="AAA+_ATPase"/>
</dbReference>
<dbReference type="GO" id="GO:0006355">
    <property type="term" value="P:regulation of DNA-templated transcription"/>
    <property type="evidence" value="ECO:0007669"/>
    <property type="project" value="InterPro"/>
</dbReference>
<dbReference type="PROSITE" id="PS00675">
    <property type="entry name" value="SIGMA54_INTERACT_1"/>
    <property type="match status" value="1"/>
</dbReference>
<dbReference type="SUPFAM" id="SSF46689">
    <property type="entry name" value="Homeodomain-like"/>
    <property type="match status" value="1"/>
</dbReference>
<accession>A0A1Y3PBI3</accession>
<dbReference type="Pfam" id="PF25601">
    <property type="entry name" value="AAA_lid_14"/>
    <property type="match status" value="1"/>
</dbReference>
<comment type="caution">
    <text evidence="7">The sequence shown here is derived from an EMBL/GenBank/DDBJ whole genome shotgun (WGS) entry which is preliminary data.</text>
</comment>
<dbReference type="PROSITE" id="PS00688">
    <property type="entry name" value="SIGMA54_INTERACT_3"/>
    <property type="match status" value="1"/>
</dbReference>
<dbReference type="PROSITE" id="PS50045">
    <property type="entry name" value="SIGMA54_INTERACT_4"/>
    <property type="match status" value="1"/>
</dbReference>
<evidence type="ECO:0000259" key="6">
    <source>
        <dbReference type="PROSITE" id="PS50045"/>
    </source>
</evidence>
<evidence type="ECO:0000256" key="2">
    <source>
        <dbReference type="ARBA" id="ARBA00022840"/>
    </source>
</evidence>
<keyword evidence="2" id="KW-0067">ATP-binding</keyword>
<protein>
    <recommendedName>
        <fullName evidence="6">Sigma-54 factor interaction domain-containing protein</fullName>
    </recommendedName>
</protein>
<dbReference type="Gene3D" id="3.40.50.300">
    <property type="entry name" value="P-loop containing nucleotide triphosphate hydrolases"/>
    <property type="match status" value="1"/>
</dbReference>
<evidence type="ECO:0000313" key="8">
    <source>
        <dbReference type="Proteomes" id="UP000196475"/>
    </source>
</evidence>
<dbReference type="InterPro" id="IPR027417">
    <property type="entry name" value="P-loop_NTPase"/>
</dbReference>
<dbReference type="Gene3D" id="1.10.10.60">
    <property type="entry name" value="Homeodomain-like"/>
    <property type="match status" value="1"/>
</dbReference>
<name>A0A1Y3PBI3_9BACI</name>
<keyword evidence="1" id="KW-0547">Nucleotide-binding</keyword>
<dbReference type="InterPro" id="IPR003018">
    <property type="entry name" value="GAF"/>
</dbReference>
<sequence length="657" mass="74427">MDQYTLALRSFHEYLKRERKLYQHWEIMNTTREAKTFRPPIESSWQRCLSQNIDPMTQEAPIVYTRYELKGQQEKHHELLQLVHPYMQELYEQLAEENILIMLSDAAGIILDGKATSKAWSKVQKIHFFPGADWSEAGAGTNAIGTAIAEKKPVQVFGAEHFCQGWHSWVCSAAPIIDPVTNVLLGVLDISGIKDRVQAHGLPLVISQVQKIQRELGNRVMNRELSVLQGIVDIFQEPIFIFDSYLRIVRCNEKAGYILRLSPGDSLKKFLDIPNADIERFPFWGQTFPLKVTKDENNPMWTATLHPYRLDQRIIGGVAVLKRITYHSRGTVQRTLYTFDQIVTRSPVIQQLIEEAKMAAAADKTLLITGETGTGKEVFAQSVHAYSFRSGKKFVEVNCGALPKELIASELFGYTPGAFTGALSKGKQGKFVAADGGTLFLDEIGELPLEAQAYLLRVLEEKAVVPLGSIDPIPVDVRIIAATNRDLAEEVRMGRFREDLYYRLHVLTIHIPPLRERKEDIPLLVEHFLHRCGGGKGWTVEGSAMDILLQYDWPGNVRQLKHVLEQAMFRAKGGIITPHDLPPLLQTKFRTVPSSSTHPQSFPFLSPSKRPRPALTRELLERTLKQVDDNVAETARLLNVSRMTVYRKMKEFGIKRS</sequence>
<dbReference type="AlphaFoldDB" id="A0A1Y3PBI3"/>
<reference evidence="8" key="1">
    <citation type="submission" date="2016-06" db="EMBL/GenBank/DDBJ databases">
        <authorList>
            <person name="Nascimento L."/>
            <person name="Pereira R.V."/>
            <person name="Martins L.F."/>
            <person name="Quaggio R.B."/>
            <person name="Silva A.M."/>
            <person name="Setubal J.C."/>
        </authorList>
    </citation>
    <scope>NUCLEOTIDE SEQUENCE [LARGE SCALE GENOMIC DNA]</scope>
</reference>
<dbReference type="InterPro" id="IPR002197">
    <property type="entry name" value="HTH_Fis"/>
</dbReference>
<evidence type="ECO:0000256" key="5">
    <source>
        <dbReference type="ARBA" id="ARBA00023163"/>
    </source>
</evidence>
<keyword evidence="5" id="KW-0804">Transcription</keyword>
<dbReference type="PANTHER" id="PTHR32071">
    <property type="entry name" value="TRANSCRIPTIONAL REGULATORY PROTEIN"/>
    <property type="match status" value="1"/>
</dbReference>
<evidence type="ECO:0000256" key="1">
    <source>
        <dbReference type="ARBA" id="ARBA00022741"/>
    </source>
</evidence>
<keyword evidence="4" id="KW-0238">DNA-binding</keyword>
<dbReference type="InterPro" id="IPR025943">
    <property type="entry name" value="Sigma_54_int_dom_ATP-bd_2"/>
</dbReference>
<dbReference type="PRINTS" id="PR01590">
    <property type="entry name" value="HTHFIS"/>
</dbReference>
<dbReference type="SMART" id="SM00382">
    <property type="entry name" value="AAA"/>
    <property type="match status" value="1"/>
</dbReference>
<dbReference type="Pfam" id="PF00158">
    <property type="entry name" value="Sigma54_activat"/>
    <property type="match status" value="1"/>
</dbReference>
<dbReference type="SUPFAM" id="SSF52540">
    <property type="entry name" value="P-loop containing nucleoside triphosphate hydrolases"/>
    <property type="match status" value="1"/>
</dbReference>
<dbReference type="GO" id="GO:0043565">
    <property type="term" value="F:sequence-specific DNA binding"/>
    <property type="evidence" value="ECO:0007669"/>
    <property type="project" value="InterPro"/>
</dbReference>
<keyword evidence="3" id="KW-0805">Transcription regulation</keyword>
<evidence type="ECO:0000256" key="3">
    <source>
        <dbReference type="ARBA" id="ARBA00023015"/>
    </source>
</evidence>
<dbReference type="InterPro" id="IPR025944">
    <property type="entry name" value="Sigma_54_int_dom_CS"/>
</dbReference>
<feature type="domain" description="Sigma-54 factor interaction" evidence="6">
    <location>
        <begin position="342"/>
        <end position="569"/>
    </location>
</feature>
<proteinExistence type="predicted"/>
<dbReference type="Proteomes" id="UP000196475">
    <property type="component" value="Unassembled WGS sequence"/>
</dbReference>
<dbReference type="InterPro" id="IPR029016">
    <property type="entry name" value="GAF-like_dom_sf"/>
</dbReference>
<dbReference type="FunFam" id="3.40.50.300:FF:000006">
    <property type="entry name" value="DNA-binding transcriptional regulator NtrC"/>
    <property type="match status" value="1"/>
</dbReference>
<dbReference type="PROSITE" id="PS00676">
    <property type="entry name" value="SIGMA54_INTERACT_2"/>
    <property type="match status" value="1"/>
</dbReference>
<dbReference type="InterPro" id="IPR025662">
    <property type="entry name" value="Sigma_54_int_dom_ATP-bd_1"/>
</dbReference>
<dbReference type="EMBL" id="LZRT01000121">
    <property type="protein sequence ID" value="OUM84703.1"/>
    <property type="molecule type" value="Genomic_DNA"/>
</dbReference>
<dbReference type="SUPFAM" id="SSF55781">
    <property type="entry name" value="GAF domain-like"/>
    <property type="match status" value="1"/>
</dbReference>
<dbReference type="InterPro" id="IPR002078">
    <property type="entry name" value="Sigma_54_int"/>
</dbReference>
<dbReference type="Pfam" id="PF01590">
    <property type="entry name" value="GAF"/>
    <property type="match status" value="1"/>
</dbReference>
<dbReference type="Pfam" id="PF02954">
    <property type="entry name" value="HTH_8"/>
    <property type="match status" value="1"/>
</dbReference>
<dbReference type="InterPro" id="IPR058031">
    <property type="entry name" value="AAA_lid_NorR"/>
</dbReference>